<feature type="region of interest" description="Disordered" evidence="2">
    <location>
        <begin position="456"/>
        <end position="487"/>
    </location>
</feature>
<name>A0AAD2FW33_9STRA</name>
<comment type="caution">
    <text evidence="4">The sequence shown here is derived from an EMBL/GenBank/DDBJ whole genome shotgun (WGS) entry which is preliminary data.</text>
</comment>
<dbReference type="Pfam" id="PF04438">
    <property type="entry name" value="zf-HIT"/>
    <property type="match status" value="1"/>
</dbReference>
<evidence type="ECO:0000313" key="4">
    <source>
        <dbReference type="EMBL" id="CAJ1954405.1"/>
    </source>
</evidence>
<evidence type="ECO:0000313" key="5">
    <source>
        <dbReference type="Proteomes" id="UP001295423"/>
    </source>
</evidence>
<feature type="domain" description="HIT-type" evidence="3">
    <location>
        <begin position="51"/>
        <end position="79"/>
    </location>
</feature>
<dbReference type="EMBL" id="CAKOGP040001869">
    <property type="protein sequence ID" value="CAJ1954405.1"/>
    <property type="molecule type" value="Genomic_DNA"/>
</dbReference>
<organism evidence="4 5">
    <name type="scientific">Cylindrotheca closterium</name>
    <dbReference type="NCBI Taxonomy" id="2856"/>
    <lineage>
        <taxon>Eukaryota</taxon>
        <taxon>Sar</taxon>
        <taxon>Stramenopiles</taxon>
        <taxon>Ochrophyta</taxon>
        <taxon>Bacillariophyta</taxon>
        <taxon>Bacillariophyceae</taxon>
        <taxon>Bacillariophycidae</taxon>
        <taxon>Bacillariales</taxon>
        <taxon>Bacillariaceae</taxon>
        <taxon>Cylindrotheca</taxon>
    </lineage>
</organism>
<proteinExistence type="predicted"/>
<accession>A0AAD2FW33</accession>
<dbReference type="InterPro" id="IPR007529">
    <property type="entry name" value="Znf_HIT"/>
</dbReference>
<evidence type="ECO:0000256" key="1">
    <source>
        <dbReference type="SAM" id="Coils"/>
    </source>
</evidence>
<reference evidence="4" key="1">
    <citation type="submission" date="2023-08" db="EMBL/GenBank/DDBJ databases">
        <authorList>
            <person name="Audoor S."/>
            <person name="Bilcke G."/>
        </authorList>
    </citation>
    <scope>NUCLEOTIDE SEQUENCE</scope>
</reference>
<protein>
    <recommendedName>
        <fullName evidence="3">HIT-type domain-containing protein</fullName>
    </recommendedName>
</protein>
<dbReference type="PANTHER" id="PTHR15555">
    <property type="entry name" value="ZINC FINGER HIT DOMAIN CONTAINING PROTEIN 2 PROTEIN FON -RELATED"/>
    <property type="match status" value="1"/>
</dbReference>
<dbReference type="Gene3D" id="3.30.60.190">
    <property type="match status" value="1"/>
</dbReference>
<dbReference type="InterPro" id="IPR039646">
    <property type="entry name" value="ZNHIT2"/>
</dbReference>
<gene>
    <name evidence="4" type="ORF">CYCCA115_LOCUS14997</name>
</gene>
<keyword evidence="5" id="KW-1185">Reference proteome</keyword>
<keyword evidence="1" id="KW-0175">Coiled coil</keyword>
<dbReference type="SUPFAM" id="SSF144232">
    <property type="entry name" value="HIT/MYND zinc finger-like"/>
    <property type="match status" value="1"/>
</dbReference>
<feature type="coiled-coil region" evidence="1">
    <location>
        <begin position="103"/>
        <end position="134"/>
    </location>
</feature>
<dbReference type="PANTHER" id="PTHR15555:SF0">
    <property type="entry name" value="ZINC FINGER HIT DOMAIN-CONTAINING PROTEIN 2"/>
    <property type="match status" value="1"/>
</dbReference>
<dbReference type="Proteomes" id="UP001295423">
    <property type="component" value="Unassembled WGS sequence"/>
</dbReference>
<dbReference type="CDD" id="cd23024">
    <property type="entry name" value="zf-HIT_ZNHIT2-3"/>
    <property type="match status" value="1"/>
</dbReference>
<evidence type="ECO:0000256" key="2">
    <source>
        <dbReference type="SAM" id="MobiDB-lite"/>
    </source>
</evidence>
<dbReference type="AlphaFoldDB" id="A0AAD2FW33"/>
<sequence length="487" mass="55469">MIGSSAPGSSTVPIVLAPSRFNHRFERTTVDSEPIQLEVENLDQAQASKTVICGICKNKQSRYMCPRSQITYCSVACFQQLPSSSTEAFYENRAQSILQLETKEHEEGTLRMLNRQYQQQRADEEAGVEKEEEDDVDLKELKELLSMVMTMNEEHDGNEDDSKRETNAKHSLEKLLSSMSPSLRAAFERDLQNGNLQNLALQEWHPWWRREFGNGNSDGMEESGEEIIAVSNVQPTKTLDERLLKIPNFNQLSKKPNPQLLFHVLDIVYSYCWTLRLFHGLSNIIAPKSVISNSQDSPASEAVTTFLSHSEVLYQQGRHQYSSLEEVLIKCTAASTKAKDECNTNWNVLVEDCSLIFSSRRSVARSLVEAIDMIQAAVQDCKKQRKEKGPEYQIEQQIQTLRKVRKKLVFLVAWTKQAAELEGQDDISISIQIEEWGRYWQHSNGDEELHELQIPTETILSSPSDKKASSEQHAATPWMTIAETRPK</sequence>
<evidence type="ECO:0000259" key="3">
    <source>
        <dbReference type="Pfam" id="PF04438"/>
    </source>
</evidence>